<evidence type="ECO:0000259" key="2">
    <source>
        <dbReference type="PROSITE" id="PS50943"/>
    </source>
</evidence>
<feature type="compositionally biased region" description="Polar residues" evidence="1">
    <location>
        <begin position="146"/>
        <end position="155"/>
    </location>
</feature>
<dbReference type="EMBL" id="RZNC01000001">
    <property type="protein sequence ID" value="RWZ67841.1"/>
    <property type="molecule type" value="Genomic_DNA"/>
</dbReference>
<feature type="region of interest" description="Disordered" evidence="1">
    <location>
        <begin position="125"/>
        <end position="155"/>
    </location>
</feature>
<dbReference type="InterPro" id="IPR001387">
    <property type="entry name" value="Cro/C1-type_HTH"/>
</dbReference>
<dbReference type="GO" id="GO:0003677">
    <property type="term" value="F:DNA binding"/>
    <property type="evidence" value="ECO:0007669"/>
    <property type="project" value="InterPro"/>
</dbReference>
<reference evidence="3 4" key="1">
    <citation type="submission" date="2018-12" db="EMBL/GenBank/DDBJ databases">
        <authorList>
            <person name="Li F."/>
        </authorList>
    </citation>
    <scope>NUCLEOTIDE SEQUENCE [LARGE SCALE GENOMIC DNA]</scope>
    <source>
        <strain evidence="3 4">8H24J-4-2</strain>
    </source>
</reference>
<dbReference type="AlphaFoldDB" id="A0A3S5CP16"/>
<dbReference type="PROSITE" id="PS50943">
    <property type="entry name" value="HTH_CROC1"/>
    <property type="match status" value="1"/>
</dbReference>
<name>A0A3S5CP16_9MICO</name>
<dbReference type="InterPro" id="IPR010982">
    <property type="entry name" value="Lambda_DNA-bd_dom_sf"/>
</dbReference>
<comment type="caution">
    <text evidence="3">The sequence shown here is derived from an EMBL/GenBank/DDBJ whole genome shotgun (WGS) entry which is preliminary data.</text>
</comment>
<dbReference type="CDD" id="cd00093">
    <property type="entry name" value="HTH_XRE"/>
    <property type="match status" value="1"/>
</dbReference>
<keyword evidence="4" id="KW-1185">Reference proteome</keyword>
<evidence type="ECO:0000313" key="3">
    <source>
        <dbReference type="EMBL" id="RWZ67841.1"/>
    </source>
</evidence>
<sequence length="155" mass="17000">MPHPLRVPIWILPVMRTGSDLWMRLAHGYSGAMGRAEIGVAAAFAYQVVRELDTVRTKRGMTHAALLEHLSISRNYYYKRLRGELPLNLNDVAEIATALGTTPSAVLTRAERAVRAAGHGLSDVRGVDDTDADGLPLAALDRPGFESQQETEQHD</sequence>
<dbReference type="SUPFAM" id="SSF47413">
    <property type="entry name" value="lambda repressor-like DNA-binding domains"/>
    <property type="match status" value="1"/>
</dbReference>
<evidence type="ECO:0000256" key="1">
    <source>
        <dbReference type="SAM" id="MobiDB-lite"/>
    </source>
</evidence>
<evidence type="ECO:0000313" key="4">
    <source>
        <dbReference type="Proteomes" id="UP000288603"/>
    </source>
</evidence>
<dbReference type="Pfam" id="PF13560">
    <property type="entry name" value="HTH_31"/>
    <property type="match status" value="1"/>
</dbReference>
<dbReference type="Gene3D" id="1.10.260.40">
    <property type="entry name" value="lambda repressor-like DNA-binding domains"/>
    <property type="match status" value="1"/>
</dbReference>
<dbReference type="Proteomes" id="UP000288603">
    <property type="component" value="Unassembled WGS sequence"/>
</dbReference>
<gene>
    <name evidence="3" type="ORF">ELQ92_00785</name>
</gene>
<protein>
    <submittedName>
        <fullName evidence="3">XRE family transcriptional regulator</fullName>
    </submittedName>
</protein>
<accession>A0A3S5CP16</accession>
<dbReference type="OrthoDB" id="5115155at2"/>
<proteinExistence type="predicted"/>
<feature type="domain" description="HTH cro/C1-type" evidence="2">
    <location>
        <begin position="52"/>
        <end position="106"/>
    </location>
</feature>
<organism evidence="3 4">
    <name type="scientific">Labedella populi</name>
    <dbReference type="NCBI Taxonomy" id="2498850"/>
    <lineage>
        <taxon>Bacteria</taxon>
        <taxon>Bacillati</taxon>
        <taxon>Actinomycetota</taxon>
        <taxon>Actinomycetes</taxon>
        <taxon>Micrococcales</taxon>
        <taxon>Microbacteriaceae</taxon>
        <taxon>Labedella</taxon>
    </lineage>
</organism>